<dbReference type="AlphaFoldDB" id="A0A2A9PKS4"/>
<organism evidence="1 2">
    <name type="scientific">Ophiocordyceps unilateralis</name>
    <name type="common">Zombie-ant fungus</name>
    <name type="synonym">Torrubia unilateralis</name>
    <dbReference type="NCBI Taxonomy" id="268505"/>
    <lineage>
        <taxon>Eukaryota</taxon>
        <taxon>Fungi</taxon>
        <taxon>Dikarya</taxon>
        <taxon>Ascomycota</taxon>
        <taxon>Pezizomycotina</taxon>
        <taxon>Sordariomycetes</taxon>
        <taxon>Hypocreomycetidae</taxon>
        <taxon>Hypocreales</taxon>
        <taxon>Ophiocordycipitaceae</taxon>
        <taxon>Ophiocordyceps</taxon>
    </lineage>
</organism>
<dbReference type="EMBL" id="LAZP02000069">
    <property type="protein sequence ID" value="PFH61480.1"/>
    <property type="molecule type" value="Genomic_DNA"/>
</dbReference>
<accession>A0A2A9PKS4</accession>
<protein>
    <submittedName>
        <fullName evidence="1">Uncharacterized protein</fullName>
    </submittedName>
</protein>
<dbReference type="OrthoDB" id="10267139at2759"/>
<dbReference type="Gene3D" id="3.40.50.10680">
    <property type="entry name" value="CofD-like domains"/>
    <property type="match status" value="1"/>
</dbReference>
<dbReference type="PANTHER" id="PTHR31240:SF0">
    <property type="entry name" value="MATERNAL EFFECT EMBRYO ARREST 18"/>
    <property type="match status" value="1"/>
</dbReference>
<evidence type="ECO:0000313" key="1">
    <source>
        <dbReference type="EMBL" id="PFH61480.1"/>
    </source>
</evidence>
<comment type="caution">
    <text evidence="1">The sequence shown here is derived from an EMBL/GenBank/DDBJ whole genome shotgun (WGS) entry which is preliminary data.</text>
</comment>
<dbReference type="Proteomes" id="UP000037136">
    <property type="component" value="Unassembled WGS sequence"/>
</dbReference>
<sequence length="445" mass="48450">MAPQTPGIVVFSGGSAANSLVDVFEHVREASGSSLSYVMPISDNGGSSSEIIRVFGGPGIGDVRSRLVRLIPDSGDAETLAIKRLFNHRLPVTADDARSEWFDVLEARHALWVAISSPKRELIRSHLNNFHLEAVRRMRPGSRFNFSKASLGNLFLTGARLFTGSFEAAIYLLAAICALPDRVAVLPSLETNFAHHIAAGLRDGSVITGQNDISHPCPVQTRHDDHDPVEDANLPGSLPALRRPAIDFCKDGDDDLPARIDRVWYINPYGHEIHIPANPRVLDALGTADTVIYSIGSLFTSLIPNLVLRGVGDAIANPRIRNRVLILNGAIDRETGPSNDPFTALDFVAAIADACADSRGLPRLTEHEFSHYVTHILYVQCPGAPEVDRQRLSSLGIDSTRLYGPRDEQGRGGRYDGKALTQALESIVGRKNTSLDRSRRNTLVV</sequence>
<proteinExistence type="predicted"/>
<dbReference type="GO" id="GO:0043743">
    <property type="term" value="F:LPPG:FO 2-phospho-L-lactate transferase activity"/>
    <property type="evidence" value="ECO:0007669"/>
    <property type="project" value="InterPro"/>
</dbReference>
<reference evidence="1 2" key="2">
    <citation type="journal article" date="2017" name="Sci. Rep.">
        <title>Ant-infecting Ophiocordyceps genomes reveal a high diversity of potential behavioral manipulation genes and a possible major role for enterotoxins.</title>
        <authorList>
            <person name="de Bekker C."/>
            <person name="Ohm R.A."/>
            <person name="Evans H.C."/>
            <person name="Brachmann A."/>
            <person name="Hughes D.P."/>
        </authorList>
    </citation>
    <scope>NUCLEOTIDE SEQUENCE [LARGE SCALE GENOMIC DNA]</scope>
    <source>
        <strain evidence="1 2">SC16a</strain>
    </source>
</reference>
<keyword evidence="2" id="KW-1185">Reference proteome</keyword>
<name>A0A2A9PKS4_OPHUN</name>
<dbReference type="SUPFAM" id="SSF142338">
    <property type="entry name" value="CofD-like"/>
    <property type="match status" value="1"/>
</dbReference>
<dbReference type="InterPro" id="IPR038136">
    <property type="entry name" value="CofD-like_dom_sf"/>
</dbReference>
<dbReference type="Pfam" id="PF01933">
    <property type="entry name" value="CofD"/>
    <property type="match status" value="1"/>
</dbReference>
<dbReference type="InterPro" id="IPR002882">
    <property type="entry name" value="CofD"/>
</dbReference>
<reference evidence="1 2" key="1">
    <citation type="journal article" date="2015" name="BMC Genomics">
        <title>Gene expression during zombie ant biting behavior reflects the complexity underlying fungal parasitic behavioral manipulation.</title>
        <authorList>
            <person name="de Bekker C."/>
            <person name="Ohm R.A."/>
            <person name="Loreto R.G."/>
            <person name="Sebastian A."/>
            <person name="Albert I."/>
            <person name="Merrow M."/>
            <person name="Brachmann A."/>
            <person name="Hughes D.P."/>
        </authorList>
    </citation>
    <scope>NUCLEOTIDE SEQUENCE [LARGE SCALE GENOMIC DNA]</scope>
    <source>
        <strain evidence="1 2">SC16a</strain>
    </source>
</reference>
<gene>
    <name evidence="1" type="ORF">XA68_17205</name>
</gene>
<dbReference type="CDD" id="cd07187">
    <property type="entry name" value="YvcK_like"/>
    <property type="match status" value="1"/>
</dbReference>
<dbReference type="STRING" id="268505.A0A2A9PKS4"/>
<dbReference type="PANTHER" id="PTHR31240">
    <property type="entry name" value="MATERNAL EFFECT EMBRYO ARREST 18"/>
    <property type="match status" value="1"/>
</dbReference>
<evidence type="ECO:0000313" key="2">
    <source>
        <dbReference type="Proteomes" id="UP000037136"/>
    </source>
</evidence>